<dbReference type="PANTHER" id="PTHR43133">
    <property type="entry name" value="RNA POLYMERASE ECF-TYPE SIGMA FACTO"/>
    <property type="match status" value="1"/>
</dbReference>
<comment type="caution">
    <text evidence="6">The sequence shown here is derived from an EMBL/GenBank/DDBJ whole genome shotgun (WGS) entry which is preliminary data.</text>
</comment>
<evidence type="ECO:0000256" key="4">
    <source>
        <dbReference type="ARBA" id="ARBA00023163"/>
    </source>
</evidence>
<feature type="domain" description="RNA polymerase sigma factor 70 region 4 type 2" evidence="5">
    <location>
        <begin position="134"/>
        <end position="184"/>
    </location>
</feature>
<dbReference type="Gene3D" id="1.10.1740.10">
    <property type="match status" value="1"/>
</dbReference>
<dbReference type="RefSeq" id="WP_147131666.1">
    <property type="nucleotide sequence ID" value="NZ_VOSC01000012.1"/>
</dbReference>
<dbReference type="GO" id="GO:0006352">
    <property type="term" value="P:DNA-templated transcription initiation"/>
    <property type="evidence" value="ECO:0007669"/>
    <property type="project" value="InterPro"/>
</dbReference>
<evidence type="ECO:0000313" key="6">
    <source>
        <dbReference type="EMBL" id="TXE12889.1"/>
    </source>
</evidence>
<dbReference type="InterPro" id="IPR013249">
    <property type="entry name" value="RNA_pol_sigma70_r4_t2"/>
</dbReference>
<dbReference type="Proteomes" id="UP000321790">
    <property type="component" value="Unassembled WGS sequence"/>
</dbReference>
<dbReference type="PANTHER" id="PTHR43133:SF46">
    <property type="entry name" value="RNA POLYMERASE SIGMA-70 FACTOR ECF SUBFAMILY"/>
    <property type="match status" value="1"/>
</dbReference>
<sequence length="200" mass="23699">MEIINKTNTKEHTLWFQIRQGNTTALGQLYDLYIDSLISYGIKISGDKSYTMDCIHDLFVDLYKYKNKLSETDNIKFYLFTALKRKINKKYKVKEVCFDKNELNSTLLYKENYIKPVEDYLVEKETQQQKVIKLNTLLNKLTEKQRQGLKLRFEEGLSYEDIATMLNVSVASARTNIYRAIKTLRKHPATLVIFSWFQFF</sequence>
<keyword evidence="7" id="KW-1185">Reference proteome</keyword>
<gene>
    <name evidence="6" type="ORF">FUA26_03600</name>
</gene>
<dbReference type="InterPro" id="IPR039425">
    <property type="entry name" value="RNA_pol_sigma-70-like"/>
</dbReference>
<dbReference type="InterPro" id="IPR014284">
    <property type="entry name" value="RNA_pol_sigma-70_dom"/>
</dbReference>
<protein>
    <submittedName>
        <fullName evidence="6">Sigma-70 family RNA polymerase sigma factor</fullName>
    </submittedName>
</protein>
<proteinExistence type="inferred from homology"/>
<evidence type="ECO:0000256" key="2">
    <source>
        <dbReference type="ARBA" id="ARBA00023015"/>
    </source>
</evidence>
<dbReference type="SUPFAM" id="SSF88946">
    <property type="entry name" value="Sigma2 domain of RNA polymerase sigma factors"/>
    <property type="match status" value="1"/>
</dbReference>
<accession>A0A5C7AZH7</accession>
<comment type="similarity">
    <text evidence="1">Belongs to the sigma-70 factor family. ECF subfamily.</text>
</comment>
<dbReference type="InterPro" id="IPR013325">
    <property type="entry name" value="RNA_pol_sigma_r2"/>
</dbReference>
<name>A0A5C7AZH7_9FLAO</name>
<dbReference type="InterPro" id="IPR013324">
    <property type="entry name" value="RNA_pol_sigma_r3/r4-like"/>
</dbReference>
<evidence type="ECO:0000313" key="7">
    <source>
        <dbReference type="Proteomes" id="UP000321790"/>
    </source>
</evidence>
<dbReference type="Pfam" id="PF08281">
    <property type="entry name" value="Sigma70_r4_2"/>
    <property type="match status" value="1"/>
</dbReference>
<dbReference type="CDD" id="cd06171">
    <property type="entry name" value="Sigma70_r4"/>
    <property type="match status" value="1"/>
</dbReference>
<dbReference type="OrthoDB" id="9150024at2"/>
<keyword evidence="4" id="KW-0804">Transcription</keyword>
<keyword evidence="2" id="KW-0805">Transcription regulation</keyword>
<dbReference type="NCBIfam" id="TIGR02937">
    <property type="entry name" value="sigma70-ECF"/>
    <property type="match status" value="1"/>
</dbReference>
<reference evidence="7" key="1">
    <citation type="submission" date="2019-08" db="EMBL/GenBank/DDBJ databases">
        <title>Seonamhaeicola sediminis sp. nov., isolated from marine sediment.</title>
        <authorList>
            <person name="Cao W.R."/>
        </authorList>
    </citation>
    <scope>NUCLEOTIDE SEQUENCE [LARGE SCALE GENOMIC DNA]</scope>
    <source>
        <strain evidence="7">Gy8</strain>
    </source>
</reference>
<dbReference type="GO" id="GO:0003677">
    <property type="term" value="F:DNA binding"/>
    <property type="evidence" value="ECO:0007669"/>
    <property type="project" value="InterPro"/>
</dbReference>
<dbReference type="GO" id="GO:0016987">
    <property type="term" value="F:sigma factor activity"/>
    <property type="evidence" value="ECO:0007669"/>
    <property type="project" value="UniProtKB-KW"/>
</dbReference>
<dbReference type="InterPro" id="IPR036388">
    <property type="entry name" value="WH-like_DNA-bd_sf"/>
</dbReference>
<evidence type="ECO:0000256" key="1">
    <source>
        <dbReference type="ARBA" id="ARBA00010641"/>
    </source>
</evidence>
<dbReference type="SUPFAM" id="SSF88659">
    <property type="entry name" value="Sigma3 and sigma4 domains of RNA polymerase sigma factors"/>
    <property type="match status" value="1"/>
</dbReference>
<organism evidence="6 7">
    <name type="scientific">Seonamhaeicola algicola</name>
    <dbReference type="NCBI Taxonomy" id="1719036"/>
    <lineage>
        <taxon>Bacteria</taxon>
        <taxon>Pseudomonadati</taxon>
        <taxon>Bacteroidota</taxon>
        <taxon>Flavobacteriia</taxon>
        <taxon>Flavobacteriales</taxon>
        <taxon>Flavobacteriaceae</taxon>
    </lineage>
</organism>
<evidence type="ECO:0000256" key="3">
    <source>
        <dbReference type="ARBA" id="ARBA00023082"/>
    </source>
</evidence>
<keyword evidence="3" id="KW-0731">Sigma factor</keyword>
<dbReference type="Gene3D" id="1.10.10.10">
    <property type="entry name" value="Winged helix-like DNA-binding domain superfamily/Winged helix DNA-binding domain"/>
    <property type="match status" value="1"/>
</dbReference>
<dbReference type="EMBL" id="VOSC01000012">
    <property type="protein sequence ID" value="TXE12889.1"/>
    <property type="molecule type" value="Genomic_DNA"/>
</dbReference>
<dbReference type="AlphaFoldDB" id="A0A5C7AZH7"/>
<evidence type="ECO:0000259" key="5">
    <source>
        <dbReference type="Pfam" id="PF08281"/>
    </source>
</evidence>